<name>A0ABR2NYY5_9ROSI</name>
<dbReference type="EMBL" id="JBBPBN010000090">
    <property type="protein sequence ID" value="KAK8981367.1"/>
    <property type="molecule type" value="Genomic_DNA"/>
</dbReference>
<organism evidence="1 2">
    <name type="scientific">Hibiscus sabdariffa</name>
    <name type="common">roselle</name>
    <dbReference type="NCBI Taxonomy" id="183260"/>
    <lineage>
        <taxon>Eukaryota</taxon>
        <taxon>Viridiplantae</taxon>
        <taxon>Streptophyta</taxon>
        <taxon>Embryophyta</taxon>
        <taxon>Tracheophyta</taxon>
        <taxon>Spermatophyta</taxon>
        <taxon>Magnoliopsida</taxon>
        <taxon>eudicotyledons</taxon>
        <taxon>Gunneridae</taxon>
        <taxon>Pentapetalae</taxon>
        <taxon>rosids</taxon>
        <taxon>malvids</taxon>
        <taxon>Malvales</taxon>
        <taxon>Malvaceae</taxon>
        <taxon>Malvoideae</taxon>
        <taxon>Hibiscus</taxon>
    </lineage>
</organism>
<gene>
    <name evidence="1" type="ORF">V6N11_060039</name>
</gene>
<dbReference type="Proteomes" id="UP001396334">
    <property type="component" value="Unassembled WGS sequence"/>
</dbReference>
<accession>A0ABR2NYY5</accession>
<keyword evidence="2" id="KW-1185">Reference proteome</keyword>
<proteinExistence type="predicted"/>
<evidence type="ECO:0000313" key="2">
    <source>
        <dbReference type="Proteomes" id="UP001396334"/>
    </source>
</evidence>
<reference evidence="1 2" key="1">
    <citation type="journal article" date="2024" name="G3 (Bethesda)">
        <title>Genome assembly of Hibiscus sabdariffa L. provides insights into metabolisms of medicinal natural products.</title>
        <authorList>
            <person name="Kim T."/>
        </authorList>
    </citation>
    <scope>NUCLEOTIDE SEQUENCE [LARGE SCALE GENOMIC DNA]</scope>
    <source>
        <strain evidence="1">TK-2024</strain>
        <tissue evidence="1">Old leaves</tissue>
    </source>
</reference>
<protein>
    <submittedName>
        <fullName evidence="1">Uncharacterized protein</fullName>
    </submittedName>
</protein>
<sequence length="118" mass="13703">MIRELLQRRCFHAVLQNDEFIAVAEHFKDHGNVIFRACIAHRHRRVSIGFFNGDERISSDKRINVSKKFKKSMDELYLYPELYKAFNGVGASLNNLPEKMANLEEKPPRGIIISKVKT</sequence>
<evidence type="ECO:0000313" key="1">
    <source>
        <dbReference type="EMBL" id="KAK8981367.1"/>
    </source>
</evidence>
<comment type="caution">
    <text evidence="1">The sequence shown here is derived from an EMBL/GenBank/DDBJ whole genome shotgun (WGS) entry which is preliminary data.</text>
</comment>